<dbReference type="InterPro" id="IPR050935">
    <property type="entry name" value="Bromo_chromatin_reader"/>
</dbReference>
<organism evidence="4 5">
    <name type="scientific">Rhizophagus clarus</name>
    <dbReference type="NCBI Taxonomy" id="94130"/>
    <lineage>
        <taxon>Eukaryota</taxon>
        <taxon>Fungi</taxon>
        <taxon>Fungi incertae sedis</taxon>
        <taxon>Mucoromycota</taxon>
        <taxon>Glomeromycotina</taxon>
        <taxon>Glomeromycetes</taxon>
        <taxon>Glomerales</taxon>
        <taxon>Glomeraceae</taxon>
        <taxon>Rhizophagus</taxon>
    </lineage>
</organism>
<dbReference type="EMBL" id="BEXD01003635">
    <property type="protein sequence ID" value="GBC01630.1"/>
    <property type="molecule type" value="Genomic_DNA"/>
</dbReference>
<dbReference type="InterPro" id="IPR036427">
    <property type="entry name" value="Bromodomain-like_sf"/>
</dbReference>
<evidence type="ECO:0000313" key="5">
    <source>
        <dbReference type="Proteomes" id="UP000247702"/>
    </source>
</evidence>
<dbReference type="GO" id="GO:0005634">
    <property type="term" value="C:nucleus"/>
    <property type="evidence" value="ECO:0007669"/>
    <property type="project" value="TreeGrafter"/>
</dbReference>
<sequence>MNAESYPGQNVLISYLKHNKPSYYGFLINHHDIIFTSITTSNLKDLDNIWTVRFICEGKDLPGLQDKVRFFILQSEGNLKSAIRRLWGITGLTPWSPCQALSLGVLTLLLIKSANSGGGIGYVISEHSSRYAKKIQIFWQNIIKKFEKENLEPAVTDKIPATKDTSNAITNFCYGILHELENKSNIKPFYKCIERSNNKVVRNPMDLLTICSKLDNEEYTNINEFERDMHLIFRNCYTHNDMDSKIYHLGEELESIFIKMWAEKTQKEELKKMQNNDIESSAKVLIEKNINQQKVELKRVQDDDVSLFTVPGESNGGENTAS</sequence>
<dbReference type="GO" id="GO:0006338">
    <property type="term" value="P:chromatin remodeling"/>
    <property type="evidence" value="ECO:0007669"/>
    <property type="project" value="TreeGrafter"/>
</dbReference>
<dbReference type="PROSITE" id="PS50014">
    <property type="entry name" value="BROMODOMAIN_2"/>
    <property type="match status" value="1"/>
</dbReference>
<proteinExistence type="predicted"/>
<dbReference type="Proteomes" id="UP000247702">
    <property type="component" value="Unassembled WGS sequence"/>
</dbReference>
<keyword evidence="5" id="KW-1185">Reference proteome</keyword>
<dbReference type="PANTHER" id="PTHR22880:SF225">
    <property type="entry name" value="BROMODOMAIN-CONTAINING PROTEIN BET-1-RELATED"/>
    <property type="match status" value="1"/>
</dbReference>
<evidence type="ECO:0000256" key="2">
    <source>
        <dbReference type="PROSITE-ProRule" id="PRU00035"/>
    </source>
</evidence>
<dbReference type="AlphaFoldDB" id="A0A2Z6RXF5"/>
<dbReference type="Pfam" id="PF00439">
    <property type="entry name" value="Bromodomain"/>
    <property type="match status" value="1"/>
</dbReference>
<dbReference type="SUPFAM" id="SSF47370">
    <property type="entry name" value="Bromodomain"/>
    <property type="match status" value="1"/>
</dbReference>
<dbReference type="GO" id="GO:0006355">
    <property type="term" value="P:regulation of DNA-templated transcription"/>
    <property type="evidence" value="ECO:0007669"/>
    <property type="project" value="TreeGrafter"/>
</dbReference>
<evidence type="ECO:0000256" key="1">
    <source>
        <dbReference type="ARBA" id="ARBA00023117"/>
    </source>
</evidence>
<evidence type="ECO:0000259" key="3">
    <source>
        <dbReference type="PROSITE" id="PS50014"/>
    </source>
</evidence>
<dbReference type="SMART" id="SM00297">
    <property type="entry name" value="BROMO"/>
    <property type="match status" value="1"/>
</dbReference>
<keyword evidence="1 2" id="KW-0103">Bromodomain</keyword>
<gene>
    <name evidence="4" type="ORF">RclHR1_04270008</name>
</gene>
<accession>A0A2Z6RXF5</accession>
<dbReference type="PANTHER" id="PTHR22880">
    <property type="entry name" value="FALZ-RELATED BROMODOMAIN-CONTAINING PROTEINS"/>
    <property type="match status" value="1"/>
</dbReference>
<name>A0A2Z6RXF5_9GLOM</name>
<protein>
    <recommendedName>
        <fullName evidence="3">Bromo domain-containing protein</fullName>
    </recommendedName>
</protein>
<evidence type="ECO:0000313" key="4">
    <source>
        <dbReference type="EMBL" id="GBC01630.1"/>
    </source>
</evidence>
<feature type="domain" description="Bromo" evidence="3">
    <location>
        <begin position="199"/>
        <end position="247"/>
    </location>
</feature>
<dbReference type="PRINTS" id="PR00503">
    <property type="entry name" value="BROMODOMAIN"/>
</dbReference>
<reference evidence="4 5" key="1">
    <citation type="submission" date="2017-11" db="EMBL/GenBank/DDBJ databases">
        <title>The genome of Rhizophagus clarus HR1 reveals common genetic basis of auxotrophy among arbuscular mycorrhizal fungi.</title>
        <authorList>
            <person name="Kobayashi Y."/>
        </authorList>
    </citation>
    <scope>NUCLEOTIDE SEQUENCE [LARGE SCALE GENOMIC DNA]</scope>
    <source>
        <strain evidence="4 5">HR1</strain>
    </source>
</reference>
<comment type="caution">
    <text evidence="4">The sequence shown here is derived from an EMBL/GenBank/DDBJ whole genome shotgun (WGS) entry which is preliminary data.</text>
</comment>
<dbReference type="Gene3D" id="1.20.920.10">
    <property type="entry name" value="Bromodomain-like"/>
    <property type="match status" value="1"/>
</dbReference>
<dbReference type="InterPro" id="IPR001487">
    <property type="entry name" value="Bromodomain"/>
</dbReference>
<dbReference type="GO" id="GO:0000785">
    <property type="term" value="C:chromatin"/>
    <property type="evidence" value="ECO:0007669"/>
    <property type="project" value="TreeGrafter"/>
</dbReference>